<dbReference type="EMBL" id="MVHS01000039">
    <property type="protein sequence ID" value="ORA68026.1"/>
    <property type="molecule type" value="Genomic_DNA"/>
</dbReference>
<sequence length="130" mass="13828">MAWAAPAIGIEQAVVEARGNPGCGTLHHNDTVEQAADIVNRSTYDYLSHRTGDVPADERNPTAILKDLGITTTQAISLQGAAKSEADAIKGALLQGYKAIPNCTYSEIGTSRLYEEQSGYVLVVIILVGR</sequence>
<dbReference type="RefSeq" id="WP_083032039.1">
    <property type="nucleotide sequence ID" value="NZ_AP022618.1"/>
</dbReference>
<dbReference type="STRING" id="444597.BST26_15075"/>
<organism evidence="1 2">
    <name type="scientific">Mycolicibacterium insubricum</name>
    <dbReference type="NCBI Taxonomy" id="444597"/>
    <lineage>
        <taxon>Bacteria</taxon>
        <taxon>Bacillati</taxon>
        <taxon>Actinomycetota</taxon>
        <taxon>Actinomycetes</taxon>
        <taxon>Mycobacteriales</taxon>
        <taxon>Mycobacteriaceae</taxon>
        <taxon>Mycolicibacterium</taxon>
    </lineage>
</organism>
<reference evidence="1 2" key="1">
    <citation type="submission" date="2016-12" db="EMBL/GenBank/DDBJ databases">
        <title>The new phylogeny of genus Mycobacterium.</title>
        <authorList>
            <person name="Tortoli E."/>
            <person name="Trovato A."/>
            <person name="Cirillo D.M."/>
        </authorList>
    </citation>
    <scope>NUCLEOTIDE SEQUENCE [LARGE SCALE GENOMIC DNA]</scope>
    <source>
        <strain evidence="1 2">DSM 45130</strain>
    </source>
</reference>
<dbReference type="OrthoDB" id="4632260at2"/>
<gene>
    <name evidence="1" type="ORF">BST26_15075</name>
</gene>
<dbReference type="AlphaFoldDB" id="A0A1X0D6H4"/>
<dbReference type="Proteomes" id="UP000192801">
    <property type="component" value="Unassembled WGS sequence"/>
</dbReference>
<proteinExistence type="predicted"/>
<evidence type="ECO:0000313" key="1">
    <source>
        <dbReference type="EMBL" id="ORA68026.1"/>
    </source>
</evidence>
<comment type="caution">
    <text evidence="1">The sequence shown here is derived from an EMBL/GenBank/DDBJ whole genome shotgun (WGS) entry which is preliminary data.</text>
</comment>
<name>A0A1X0D6H4_9MYCO</name>
<protein>
    <submittedName>
        <fullName evidence="1">Uncharacterized protein</fullName>
    </submittedName>
</protein>
<evidence type="ECO:0000313" key="2">
    <source>
        <dbReference type="Proteomes" id="UP000192801"/>
    </source>
</evidence>
<keyword evidence="2" id="KW-1185">Reference proteome</keyword>
<accession>A0A1X0D6H4</accession>